<evidence type="ECO:0000313" key="6">
    <source>
        <dbReference type="Proteomes" id="UP000317650"/>
    </source>
</evidence>
<evidence type="ECO:0008006" key="7">
    <source>
        <dbReference type="Google" id="ProtNLM"/>
    </source>
</evidence>
<dbReference type="InterPro" id="IPR055414">
    <property type="entry name" value="LRR_R13L4/SHOC2-like"/>
</dbReference>
<comment type="caution">
    <text evidence="5">The sequence shown here is derived from an EMBL/GenBank/DDBJ whole genome shotgun (WGS) entry which is preliminary data.</text>
</comment>
<feature type="domain" description="Disease resistance R13L4/SHOC-2-like LRR" evidence="4">
    <location>
        <begin position="320"/>
        <end position="601"/>
    </location>
</feature>
<evidence type="ECO:0000256" key="2">
    <source>
        <dbReference type="ARBA" id="ARBA00022821"/>
    </source>
</evidence>
<dbReference type="InterPro" id="IPR032675">
    <property type="entry name" value="LRR_dom_sf"/>
</dbReference>
<evidence type="ECO:0000313" key="5">
    <source>
        <dbReference type="EMBL" id="THU47027.1"/>
    </source>
</evidence>
<reference evidence="5 6" key="1">
    <citation type="journal article" date="2019" name="Nat. Plants">
        <title>Genome sequencing of Musa balbisiana reveals subgenome evolution and function divergence in polyploid bananas.</title>
        <authorList>
            <person name="Yao X."/>
        </authorList>
    </citation>
    <scope>NUCLEOTIDE SEQUENCE [LARGE SCALE GENOMIC DNA]</scope>
    <source>
        <strain evidence="6">cv. DH-PKW</strain>
        <tissue evidence="5">Leaves</tissue>
    </source>
</reference>
<dbReference type="InterPro" id="IPR058922">
    <property type="entry name" value="WHD_DRP"/>
</dbReference>
<dbReference type="GO" id="GO:0098542">
    <property type="term" value="P:defense response to other organism"/>
    <property type="evidence" value="ECO:0007669"/>
    <property type="project" value="TreeGrafter"/>
</dbReference>
<keyword evidence="2" id="KW-0611">Plant defense</keyword>
<keyword evidence="1" id="KW-0677">Repeat</keyword>
<protein>
    <recommendedName>
        <fullName evidence="7">Rx N-terminal domain-containing protein</fullName>
    </recommendedName>
</protein>
<dbReference type="InterPro" id="IPR044974">
    <property type="entry name" value="Disease_R_plants"/>
</dbReference>
<sequence>MSKEGIIEVVVSPLLKHLENARRRVPEVKGSEAISEIISLFDNIGRDIRDMEDVFRRAERWEKDVVCDFGVVARRVDDILEEDWTLPKFQSKLRVIDAEISDLRGRVTPPLQLPPVESSAAASSGSLPSMFSSLQASQEWRRLELDKKIFESSTISNLLVSYENLDLQLKLCLLCFSIFPENALLKKRLMIYWWIGEGLVTPKRGKTAEEIGEDCLRKLIMNGMVEPVFRKRSSAIEYCKVHPWTRRMLISVARRNQFFDFDSEGVPRSDFSVNRHACLVTARGGDSQQTPSRGQSNAGELIALFNVDEQYLRLDKSWFSEMRKIKVLQLGRWQGQAKHHIEVDSTEFLEGLRGFKHLSYLSFQGISRITALPASIGKVSNLRILDLRACHNLEKLTSGITNLKKLTHLDVSECHLLEFIPKGISSLSELQVLKGFVVGDSRSKHPCRLNELAKLEKLRKLSMIIGNKVTVTEDELGDLKSCGALRSLTITWIVLPPKKAVSRLTRMASMTMTSLSLPVGLEKLDLRCFPGKLAPEWLNPAALRSLKKLYLRGGTLTSLGLERFPPTWNVEVLRLKFLSELKVEWSQIQASFPGLAYLEIFQCSRLRSFPCDEDGVWVKRGGQTSGPAARGLAEGDQRYQMSC</sequence>
<name>A0A4S8IFJ8_MUSBA</name>
<dbReference type="Pfam" id="PF23598">
    <property type="entry name" value="LRR_14"/>
    <property type="match status" value="1"/>
</dbReference>
<accession>A0A4S8IFJ8</accession>
<dbReference type="AlphaFoldDB" id="A0A4S8IFJ8"/>
<dbReference type="Proteomes" id="UP000317650">
    <property type="component" value="Chromosome 9"/>
</dbReference>
<dbReference type="EMBL" id="PYDT01000010">
    <property type="protein sequence ID" value="THU47027.1"/>
    <property type="molecule type" value="Genomic_DNA"/>
</dbReference>
<feature type="domain" description="Disease resistance protein winged helix" evidence="3">
    <location>
        <begin position="178"/>
        <end position="243"/>
    </location>
</feature>
<dbReference type="InterPro" id="IPR036388">
    <property type="entry name" value="WH-like_DNA-bd_sf"/>
</dbReference>
<proteinExistence type="predicted"/>
<evidence type="ECO:0000259" key="4">
    <source>
        <dbReference type="Pfam" id="PF23598"/>
    </source>
</evidence>
<dbReference type="Gene3D" id="1.10.10.10">
    <property type="entry name" value="Winged helix-like DNA-binding domain superfamily/Winged helix DNA-binding domain"/>
    <property type="match status" value="1"/>
</dbReference>
<dbReference type="SUPFAM" id="SSF52058">
    <property type="entry name" value="L domain-like"/>
    <property type="match status" value="1"/>
</dbReference>
<dbReference type="PANTHER" id="PTHR23155">
    <property type="entry name" value="DISEASE RESISTANCE PROTEIN RP"/>
    <property type="match status" value="1"/>
</dbReference>
<dbReference type="PANTHER" id="PTHR23155:SF1076">
    <property type="entry name" value="LEUCINE-RICH REPEAT (LRR) FAMILY PROTEIN-RELATED"/>
    <property type="match status" value="1"/>
</dbReference>
<organism evidence="5 6">
    <name type="scientific">Musa balbisiana</name>
    <name type="common">Banana</name>
    <dbReference type="NCBI Taxonomy" id="52838"/>
    <lineage>
        <taxon>Eukaryota</taxon>
        <taxon>Viridiplantae</taxon>
        <taxon>Streptophyta</taxon>
        <taxon>Embryophyta</taxon>
        <taxon>Tracheophyta</taxon>
        <taxon>Spermatophyta</taxon>
        <taxon>Magnoliopsida</taxon>
        <taxon>Liliopsida</taxon>
        <taxon>Zingiberales</taxon>
        <taxon>Musaceae</taxon>
        <taxon>Musa</taxon>
    </lineage>
</organism>
<keyword evidence="6" id="KW-1185">Reference proteome</keyword>
<dbReference type="Gene3D" id="3.80.10.10">
    <property type="entry name" value="Ribonuclease Inhibitor"/>
    <property type="match status" value="2"/>
</dbReference>
<evidence type="ECO:0000256" key="1">
    <source>
        <dbReference type="ARBA" id="ARBA00022737"/>
    </source>
</evidence>
<dbReference type="STRING" id="52838.A0A4S8IFJ8"/>
<gene>
    <name evidence="5" type="ORF">C4D60_Mb09t11170</name>
</gene>
<dbReference type="Pfam" id="PF23559">
    <property type="entry name" value="WHD_DRP"/>
    <property type="match status" value="1"/>
</dbReference>
<evidence type="ECO:0000259" key="3">
    <source>
        <dbReference type="Pfam" id="PF23559"/>
    </source>
</evidence>